<comment type="caution">
    <text evidence="5">The sequence shown here is derived from an EMBL/GenBank/DDBJ whole genome shotgun (WGS) entry which is preliminary data.</text>
</comment>
<comment type="similarity">
    <text evidence="1">Belongs to the cytochrome P450 family.</text>
</comment>
<dbReference type="GO" id="GO:0016705">
    <property type="term" value="F:oxidoreductase activity, acting on paired donors, with incorporation or reduction of molecular oxygen"/>
    <property type="evidence" value="ECO:0007669"/>
    <property type="project" value="InterPro"/>
</dbReference>
<accession>A0A7J6WF90</accession>
<keyword evidence="2" id="KW-0479">Metal-binding</keyword>
<dbReference type="AlphaFoldDB" id="A0A7J6WF90"/>
<dbReference type="SUPFAM" id="SSF48264">
    <property type="entry name" value="Cytochrome P450"/>
    <property type="match status" value="1"/>
</dbReference>
<keyword evidence="4" id="KW-0408">Iron</keyword>
<dbReference type="InterPro" id="IPR001128">
    <property type="entry name" value="Cyt_P450"/>
</dbReference>
<proteinExistence type="inferred from homology"/>
<keyword evidence="6" id="KW-1185">Reference proteome</keyword>
<dbReference type="Pfam" id="PF00067">
    <property type="entry name" value="p450"/>
    <property type="match status" value="2"/>
</dbReference>
<evidence type="ECO:0000256" key="2">
    <source>
        <dbReference type="ARBA" id="ARBA00022723"/>
    </source>
</evidence>
<keyword evidence="3" id="KW-0560">Oxidoreductase</keyword>
<dbReference type="Proteomes" id="UP000554482">
    <property type="component" value="Unassembled WGS sequence"/>
</dbReference>
<evidence type="ECO:0000256" key="3">
    <source>
        <dbReference type="ARBA" id="ARBA00023002"/>
    </source>
</evidence>
<dbReference type="GO" id="GO:0005506">
    <property type="term" value="F:iron ion binding"/>
    <property type="evidence" value="ECO:0007669"/>
    <property type="project" value="InterPro"/>
</dbReference>
<sequence>MRWPVLDILPSLLQNVHRVHEWTVDISSMVGSTIVGRGPIFGRSEMLFTCDPRNVEYMVRTNFSNYPKGSEFLETFDLIGEGIFNIDFEAWHAQRRMAHTLFTSKEFRSYISSVNRNLVQYSLLPLLANSSNNSSVLDFEDVFLRYAFDSIFTVIFGKSSNCLALNAPTNAFSNAIDDGTEAMFFRNVIPSPLWKVLRFLKLGTERKLAEAQKTIDSHLKEYISVKKDELSKGIEGKDLLAAYMKIQAEKEELANKGDKFLRDTSLSFLFAGRDSSGTSLTWFFWLLSKSPRVEEIIMEELRSVYLKKNTNSENSHNKVKGHWVFDADDLKGLVYLHAALSEALRLYPPLPMNRKISLKEDILPDGTVMKPGPRTCIGKDMAFTQMKLAAAAVLFNFQVELVEGQVVLPKPSLVLHTRNGLLVRVKERQNLYS</sequence>
<dbReference type="GO" id="GO:0004497">
    <property type="term" value="F:monooxygenase activity"/>
    <property type="evidence" value="ECO:0007669"/>
    <property type="project" value="InterPro"/>
</dbReference>
<dbReference type="GO" id="GO:0044550">
    <property type="term" value="P:secondary metabolite biosynthetic process"/>
    <property type="evidence" value="ECO:0007669"/>
    <property type="project" value="UniProtKB-ARBA"/>
</dbReference>
<evidence type="ECO:0000313" key="6">
    <source>
        <dbReference type="Proteomes" id="UP000554482"/>
    </source>
</evidence>
<dbReference type="PANTHER" id="PTHR24296">
    <property type="entry name" value="CYTOCHROME P450"/>
    <property type="match status" value="1"/>
</dbReference>
<dbReference type="GO" id="GO:0020037">
    <property type="term" value="F:heme binding"/>
    <property type="evidence" value="ECO:0007669"/>
    <property type="project" value="InterPro"/>
</dbReference>
<dbReference type="Gene3D" id="1.10.630.10">
    <property type="entry name" value="Cytochrome P450"/>
    <property type="match status" value="2"/>
</dbReference>
<evidence type="ECO:0000313" key="5">
    <source>
        <dbReference type="EMBL" id="KAF5196041.1"/>
    </source>
</evidence>
<gene>
    <name evidence="5" type="ORF">FRX31_014371</name>
</gene>
<dbReference type="OrthoDB" id="1470350at2759"/>
<dbReference type="InterPro" id="IPR036396">
    <property type="entry name" value="Cyt_P450_sf"/>
</dbReference>
<evidence type="ECO:0000256" key="1">
    <source>
        <dbReference type="ARBA" id="ARBA00010617"/>
    </source>
</evidence>
<organism evidence="5 6">
    <name type="scientific">Thalictrum thalictroides</name>
    <name type="common">Rue-anemone</name>
    <name type="synonym">Anemone thalictroides</name>
    <dbReference type="NCBI Taxonomy" id="46969"/>
    <lineage>
        <taxon>Eukaryota</taxon>
        <taxon>Viridiplantae</taxon>
        <taxon>Streptophyta</taxon>
        <taxon>Embryophyta</taxon>
        <taxon>Tracheophyta</taxon>
        <taxon>Spermatophyta</taxon>
        <taxon>Magnoliopsida</taxon>
        <taxon>Ranunculales</taxon>
        <taxon>Ranunculaceae</taxon>
        <taxon>Thalictroideae</taxon>
        <taxon>Thalictrum</taxon>
    </lineage>
</organism>
<name>A0A7J6WF90_THATH</name>
<dbReference type="EMBL" id="JABWDY010016522">
    <property type="protein sequence ID" value="KAF5196041.1"/>
    <property type="molecule type" value="Genomic_DNA"/>
</dbReference>
<reference evidence="5 6" key="1">
    <citation type="submission" date="2020-06" db="EMBL/GenBank/DDBJ databases">
        <title>Transcriptomic and genomic resources for Thalictrum thalictroides and T. hernandezii: Facilitating candidate gene discovery in an emerging model plant lineage.</title>
        <authorList>
            <person name="Arias T."/>
            <person name="Riano-Pachon D.M."/>
            <person name="Di Stilio V.S."/>
        </authorList>
    </citation>
    <scope>NUCLEOTIDE SEQUENCE [LARGE SCALE GENOMIC DNA]</scope>
    <source>
        <strain evidence="6">cv. WT478/WT964</strain>
        <tissue evidence="5">Leaves</tissue>
    </source>
</reference>
<evidence type="ECO:0000256" key="4">
    <source>
        <dbReference type="ARBA" id="ARBA00023004"/>
    </source>
</evidence>
<protein>
    <submittedName>
        <fullName evidence="5">Cytochrome p450</fullName>
    </submittedName>
</protein>